<evidence type="ECO:0000313" key="3">
    <source>
        <dbReference type="EMBL" id="KJL38140.1"/>
    </source>
</evidence>
<feature type="region of interest" description="Disordered" evidence="1">
    <location>
        <begin position="48"/>
        <end position="86"/>
    </location>
</feature>
<sequence length="259" mass="26478">MWVTPFVIAVTLGLSGSAVAGDSDGDVGGWQNAYTSGEEVILEAGAHQPGETHADSSDQTGQPDDYIPSTSPAPTPTAEPEEDCGPMNRCISYEVVALPEVTLADLASFRPAEPTLTGQPTGFGVAGMPTNVVAAASEQHLSGTLLGWDVTVRFVPAGFVFDYGDGTTGRADSGGATWESLGQAQLTPTGTSHVYAARGAYQASVEVQYAASVDFGGGYWQPVAGFVTASSGGYGVRVVEARTALVDETCAEDSSGPGC</sequence>
<reference evidence="3 4" key="1">
    <citation type="submission" date="2015-02" db="EMBL/GenBank/DDBJ databases">
        <title>Draft genome sequences of ten Microbacterium spp. with emphasis on heavy metal contaminated environments.</title>
        <authorList>
            <person name="Corretto E."/>
        </authorList>
    </citation>
    <scope>NUCLEOTIDE SEQUENCE [LARGE SCALE GENOMIC DNA]</scope>
    <source>
        <strain evidence="3 4">DSM 12510</strain>
    </source>
</reference>
<evidence type="ECO:0000313" key="4">
    <source>
        <dbReference type="Proteomes" id="UP000033956"/>
    </source>
</evidence>
<evidence type="ECO:0008006" key="5">
    <source>
        <dbReference type="Google" id="ProtNLM"/>
    </source>
</evidence>
<feature type="chain" id="PRO_5039164098" description="PKD domain-containing protein" evidence="2">
    <location>
        <begin position="21"/>
        <end position="259"/>
    </location>
</feature>
<dbReference type="EMBL" id="JYIZ01000056">
    <property type="protein sequence ID" value="KJL38140.1"/>
    <property type="molecule type" value="Genomic_DNA"/>
</dbReference>
<evidence type="ECO:0000256" key="1">
    <source>
        <dbReference type="SAM" id="MobiDB-lite"/>
    </source>
</evidence>
<proteinExistence type="predicted"/>
<name>A0A0M2GX31_9MICO</name>
<evidence type="ECO:0000256" key="2">
    <source>
        <dbReference type="SAM" id="SignalP"/>
    </source>
</evidence>
<gene>
    <name evidence="3" type="ORF">RS81_03138</name>
</gene>
<accession>A0A0M2GX31</accession>
<keyword evidence="4" id="KW-1185">Reference proteome</keyword>
<keyword evidence="2" id="KW-0732">Signal</keyword>
<dbReference type="STRING" id="92835.RS81_03138"/>
<comment type="caution">
    <text evidence="3">The sequence shown here is derived from an EMBL/GenBank/DDBJ whole genome shotgun (WGS) entry which is preliminary data.</text>
</comment>
<feature type="signal peptide" evidence="2">
    <location>
        <begin position="1"/>
        <end position="20"/>
    </location>
</feature>
<organism evidence="3 4">
    <name type="scientific">Microbacterium terrae</name>
    <dbReference type="NCBI Taxonomy" id="69369"/>
    <lineage>
        <taxon>Bacteria</taxon>
        <taxon>Bacillati</taxon>
        <taxon>Actinomycetota</taxon>
        <taxon>Actinomycetes</taxon>
        <taxon>Micrococcales</taxon>
        <taxon>Microbacteriaceae</taxon>
        <taxon>Microbacterium</taxon>
    </lineage>
</organism>
<protein>
    <recommendedName>
        <fullName evidence="5">PKD domain-containing protein</fullName>
    </recommendedName>
</protein>
<dbReference type="Proteomes" id="UP000033956">
    <property type="component" value="Unassembled WGS sequence"/>
</dbReference>
<dbReference type="AlphaFoldDB" id="A0A0M2GX31"/>